<gene>
    <name evidence="4" type="ORF">CHIRRI_LOCUS12534</name>
</gene>
<dbReference type="GO" id="GO:0007165">
    <property type="term" value="P:signal transduction"/>
    <property type="evidence" value="ECO:0007669"/>
    <property type="project" value="InterPro"/>
</dbReference>
<feature type="compositionally biased region" description="Low complexity" evidence="1">
    <location>
        <begin position="92"/>
        <end position="118"/>
    </location>
</feature>
<feature type="compositionally biased region" description="Polar residues" evidence="1">
    <location>
        <begin position="928"/>
        <end position="946"/>
    </location>
</feature>
<evidence type="ECO:0000313" key="5">
    <source>
        <dbReference type="Proteomes" id="UP001153620"/>
    </source>
</evidence>
<evidence type="ECO:0000259" key="2">
    <source>
        <dbReference type="PROSITE" id="PS50003"/>
    </source>
</evidence>
<dbReference type="GO" id="GO:0071944">
    <property type="term" value="C:cell periphery"/>
    <property type="evidence" value="ECO:0007669"/>
    <property type="project" value="UniProtKB-ARBA"/>
</dbReference>
<sequence length="946" mass="106008">MSQSTDDPEKLLNNWLGELDSLIMGLETYQQSPVKLRPKEQLSVPKTERINSYRFSMANLEETQESELDSILTELSMLEQKGDLRQSRVQTHSRSSSIVSSGVNSTISTSTTATITSTERTDSPDNDSAFSDTVSLLSSESSASSGLSSLHNNNNIVSKIIPSSQNNLVQDSKSSKIQLALQKLEHASVRRLFVKAFTEDGSSKSLLVDERMNCGFVTKLLADKNHVSMEVSWGLIEYLPELFIERLFEDHEQLVENLLMWSSDSKNRVLFIKRNDRVSLFNTPELYLPSFEMAPGTEHDEESRNLLLEEFFTNNNQISLEGPLYLKSESKKGWKRYHFVLRASGLYYYPKEKEKSKSSKDLMCLALFNAHNVYKGIGWKKKYKAPSDFGFALKCPKVNITGKGMKMLCAEDSETLEKWIMCCRIAKYGKKLFDNYKNLVDDLAREDLDKIASTRLSFTPITTQLSTDKLSVGSQNGRLSRASTSSSSSGCLSDDNNGFEAEFTTGTIKRKPTMKPNLPLTSKTRQLIKEVDDTPASRSDDTIDQNGTLTRRHTHNNNGTLKRQNSNRCSFDSIKSVPSPVTPDEVSYKPLIKSLDTIDSVSKLSSCMTDSMMSLPPPPPESAVECIMTASTLSLNSLPLPEPPDEDTLKQITRESLIESTIEESLVMTEMNSNPNVSVPMQPQPTYIAPTIAPPTIVQHQKMPEVEPIYKTILKAPPYKSPPPVHNSKYSTPPPIPQKSVSFADSPPPVILRKKVCFDDEIERIPLSPRIERPPPPIRDRATHLSSSNNSSPKRLCDSVCNPTQDFWNDLQRVVNKKLSVAQKCKMDLQMTPGEVLGFRDADPIYETNLNYRETSTTNWVIEHYGDNLYENWNGNNNNNNNSNDNRCSNSSSPNGTLQNPVVIYRDTKQNLPLSPQRRSRGPPVPVRNSSTRLSATANGNATDMQ</sequence>
<feature type="compositionally biased region" description="Basic and acidic residues" evidence="1">
    <location>
        <begin position="770"/>
        <end position="783"/>
    </location>
</feature>
<dbReference type="InterPro" id="IPR039664">
    <property type="entry name" value="GRB/APBB1IP"/>
</dbReference>
<feature type="compositionally biased region" description="Low complexity" evidence="1">
    <location>
        <begin position="480"/>
        <end position="493"/>
    </location>
</feature>
<dbReference type="CDD" id="cd01259">
    <property type="entry name" value="PH_APBB1IP"/>
    <property type="match status" value="1"/>
</dbReference>
<feature type="region of interest" description="Disordered" evidence="1">
    <location>
        <begin position="722"/>
        <end position="744"/>
    </location>
</feature>
<dbReference type="SUPFAM" id="SSF54236">
    <property type="entry name" value="Ubiquitin-like"/>
    <property type="match status" value="1"/>
</dbReference>
<protein>
    <submittedName>
        <fullName evidence="4">Uncharacterized protein</fullName>
    </submittedName>
</protein>
<feature type="region of interest" description="Disordered" evidence="1">
    <location>
        <begin position="911"/>
        <end position="946"/>
    </location>
</feature>
<name>A0A9N9S667_9DIPT</name>
<feature type="domain" description="PH" evidence="2">
    <location>
        <begin position="317"/>
        <end position="428"/>
    </location>
</feature>
<proteinExistence type="predicted"/>
<organism evidence="4 5">
    <name type="scientific">Chironomus riparius</name>
    <dbReference type="NCBI Taxonomy" id="315576"/>
    <lineage>
        <taxon>Eukaryota</taxon>
        <taxon>Metazoa</taxon>
        <taxon>Ecdysozoa</taxon>
        <taxon>Arthropoda</taxon>
        <taxon>Hexapoda</taxon>
        <taxon>Insecta</taxon>
        <taxon>Pterygota</taxon>
        <taxon>Neoptera</taxon>
        <taxon>Endopterygota</taxon>
        <taxon>Diptera</taxon>
        <taxon>Nematocera</taxon>
        <taxon>Chironomoidea</taxon>
        <taxon>Chironomidae</taxon>
        <taxon>Chironominae</taxon>
        <taxon>Chironomus</taxon>
    </lineage>
</organism>
<dbReference type="PROSITE" id="PS50003">
    <property type="entry name" value="PH_DOMAIN"/>
    <property type="match status" value="1"/>
</dbReference>
<dbReference type="SUPFAM" id="SSF50729">
    <property type="entry name" value="PH domain-like"/>
    <property type="match status" value="1"/>
</dbReference>
<reference evidence="4" key="1">
    <citation type="submission" date="2022-01" db="EMBL/GenBank/DDBJ databases">
        <authorList>
            <person name="King R."/>
        </authorList>
    </citation>
    <scope>NUCLEOTIDE SEQUENCE</scope>
</reference>
<feature type="domain" description="Ras-associating" evidence="3">
    <location>
        <begin position="186"/>
        <end position="277"/>
    </location>
</feature>
<feature type="compositionally biased region" description="Low complexity" evidence="1">
    <location>
        <begin position="876"/>
        <end position="895"/>
    </location>
</feature>
<feature type="compositionally biased region" description="Polar residues" evidence="1">
    <location>
        <begin position="556"/>
        <end position="570"/>
    </location>
</feature>
<feature type="region of interest" description="Disordered" evidence="1">
    <location>
        <begin position="531"/>
        <end position="583"/>
    </location>
</feature>
<dbReference type="OrthoDB" id="6235964at2759"/>
<dbReference type="Pfam" id="PF00169">
    <property type="entry name" value="PH"/>
    <property type="match status" value="1"/>
</dbReference>
<evidence type="ECO:0000313" key="4">
    <source>
        <dbReference type="EMBL" id="CAG9809714.1"/>
    </source>
</evidence>
<feature type="region of interest" description="Disordered" evidence="1">
    <location>
        <begin position="768"/>
        <end position="796"/>
    </location>
</feature>
<dbReference type="InterPro" id="IPR011993">
    <property type="entry name" value="PH-like_dom_sf"/>
</dbReference>
<reference evidence="4" key="2">
    <citation type="submission" date="2022-10" db="EMBL/GenBank/DDBJ databases">
        <authorList>
            <consortium name="ENA_rothamsted_submissions"/>
            <consortium name="culmorum"/>
            <person name="King R."/>
        </authorList>
    </citation>
    <scope>NUCLEOTIDE SEQUENCE</scope>
</reference>
<feature type="region of interest" description="Disordered" evidence="1">
    <location>
        <begin position="83"/>
        <end position="132"/>
    </location>
</feature>
<feature type="region of interest" description="Disordered" evidence="1">
    <location>
        <begin position="469"/>
        <end position="493"/>
    </location>
</feature>
<dbReference type="PANTHER" id="PTHR11243:SF23">
    <property type="entry name" value="LD06925P"/>
    <property type="match status" value="1"/>
</dbReference>
<dbReference type="PANTHER" id="PTHR11243">
    <property type="entry name" value="GROWTH FACTOR RECEPTOR-BOUND PROTEIN"/>
    <property type="match status" value="1"/>
</dbReference>
<evidence type="ECO:0000259" key="3">
    <source>
        <dbReference type="PROSITE" id="PS50200"/>
    </source>
</evidence>
<dbReference type="InterPro" id="IPR001849">
    <property type="entry name" value="PH_domain"/>
</dbReference>
<dbReference type="InterPro" id="IPR039665">
    <property type="entry name" value="PH_APBB1IP"/>
</dbReference>
<evidence type="ECO:0000256" key="1">
    <source>
        <dbReference type="SAM" id="MobiDB-lite"/>
    </source>
</evidence>
<keyword evidence="5" id="KW-1185">Reference proteome</keyword>
<dbReference type="GO" id="GO:0048699">
    <property type="term" value="P:generation of neurons"/>
    <property type="evidence" value="ECO:0007669"/>
    <property type="project" value="UniProtKB-ARBA"/>
</dbReference>
<dbReference type="Pfam" id="PF21989">
    <property type="entry name" value="RA_2"/>
    <property type="match status" value="1"/>
</dbReference>
<dbReference type="Proteomes" id="UP001153620">
    <property type="component" value="Chromosome 3"/>
</dbReference>
<dbReference type="AlphaFoldDB" id="A0A9N9S667"/>
<dbReference type="InterPro" id="IPR000159">
    <property type="entry name" value="RA_dom"/>
</dbReference>
<accession>A0A9N9S667</accession>
<dbReference type="EMBL" id="OU895879">
    <property type="protein sequence ID" value="CAG9809714.1"/>
    <property type="molecule type" value="Genomic_DNA"/>
</dbReference>
<feature type="region of interest" description="Disordered" evidence="1">
    <location>
        <begin position="876"/>
        <end position="899"/>
    </location>
</feature>
<feature type="compositionally biased region" description="Polar residues" evidence="1">
    <location>
        <begin position="469"/>
        <end position="478"/>
    </location>
</feature>
<dbReference type="Gene3D" id="2.30.29.30">
    <property type="entry name" value="Pleckstrin-homology domain (PH domain)/Phosphotyrosine-binding domain (PTB)"/>
    <property type="match status" value="1"/>
</dbReference>
<dbReference type="Gene3D" id="3.10.20.90">
    <property type="entry name" value="Phosphatidylinositol 3-kinase Catalytic Subunit, Chain A, domain 1"/>
    <property type="match status" value="1"/>
</dbReference>
<dbReference type="SMART" id="SM00233">
    <property type="entry name" value="PH"/>
    <property type="match status" value="1"/>
</dbReference>
<dbReference type="InterPro" id="IPR029071">
    <property type="entry name" value="Ubiquitin-like_domsf"/>
</dbReference>
<dbReference type="SMART" id="SM00314">
    <property type="entry name" value="RA"/>
    <property type="match status" value="1"/>
</dbReference>
<dbReference type="PROSITE" id="PS50200">
    <property type="entry name" value="RA"/>
    <property type="match status" value="1"/>
</dbReference>
<feature type="compositionally biased region" description="Polar residues" evidence="1">
    <location>
        <begin position="784"/>
        <end position="793"/>
    </location>
</feature>